<reference evidence="2" key="1">
    <citation type="submission" date="2023-04" db="EMBL/GenBank/DDBJ databases">
        <authorList>
            <consortium name="ELIXIR-Norway"/>
        </authorList>
    </citation>
    <scope>NUCLEOTIDE SEQUENCE [LARGE SCALE GENOMIC DNA]</scope>
</reference>
<dbReference type="Proteomes" id="UP001176941">
    <property type="component" value="Chromosome 13"/>
</dbReference>
<evidence type="ECO:0000313" key="3">
    <source>
        <dbReference type="Proteomes" id="UP001176941"/>
    </source>
</evidence>
<organism evidence="2 3">
    <name type="scientific">Rangifer tarandus platyrhynchus</name>
    <name type="common">Svalbard reindeer</name>
    <dbReference type="NCBI Taxonomy" id="3082113"/>
    <lineage>
        <taxon>Eukaryota</taxon>
        <taxon>Metazoa</taxon>
        <taxon>Chordata</taxon>
        <taxon>Craniata</taxon>
        <taxon>Vertebrata</taxon>
        <taxon>Euteleostomi</taxon>
        <taxon>Mammalia</taxon>
        <taxon>Eutheria</taxon>
        <taxon>Laurasiatheria</taxon>
        <taxon>Artiodactyla</taxon>
        <taxon>Ruminantia</taxon>
        <taxon>Pecora</taxon>
        <taxon>Cervidae</taxon>
        <taxon>Odocoileinae</taxon>
        <taxon>Rangifer</taxon>
    </lineage>
</organism>
<dbReference type="EMBL" id="OX459949">
    <property type="protein sequence ID" value="CAI9156048.1"/>
    <property type="molecule type" value="Genomic_DNA"/>
</dbReference>
<name>A0ABN8Y6E1_RANTA</name>
<evidence type="ECO:0000256" key="1">
    <source>
        <dbReference type="SAM" id="MobiDB-lite"/>
    </source>
</evidence>
<feature type="region of interest" description="Disordered" evidence="1">
    <location>
        <begin position="1"/>
        <end position="55"/>
    </location>
</feature>
<protein>
    <submittedName>
        <fullName evidence="2">Uncharacterized protein</fullName>
    </submittedName>
</protein>
<proteinExistence type="predicted"/>
<gene>
    <name evidence="2" type="ORF">MRATA1EN1_LOCUS5010</name>
</gene>
<evidence type="ECO:0000313" key="2">
    <source>
        <dbReference type="EMBL" id="CAI9156048.1"/>
    </source>
</evidence>
<keyword evidence="3" id="KW-1185">Reference proteome</keyword>
<accession>A0ABN8Y6E1</accession>
<sequence length="99" mass="10199">MWSPPGWEPVPGANGAGYIQTPAADPARAGNARRRREGRPCEPPPPPPRARALAGWGWGWSRNSEAGARTGPERGGCVGAGAAEAAAPGGRFVYPGEEV</sequence>